<dbReference type="InterPro" id="IPR001881">
    <property type="entry name" value="EGF-like_Ca-bd_dom"/>
</dbReference>
<dbReference type="FunFam" id="1.10.510.10:FF:000084">
    <property type="entry name" value="Wall-associated receptor kinase 2"/>
    <property type="match status" value="1"/>
</dbReference>
<keyword evidence="4" id="KW-0597">Phosphoprotein</keyword>
<dbReference type="PROSITE" id="PS01186">
    <property type="entry name" value="EGF_2"/>
    <property type="match status" value="1"/>
</dbReference>
<dbReference type="InterPro" id="IPR011009">
    <property type="entry name" value="Kinase-like_dom_sf"/>
</dbReference>
<dbReference type="InterPro" id="IPR017441">
    <property type="entry name" value="Protein_kinase_ATP_BS"/>
</dbReference>
<feature type="disulfide bond" evidence="19">
    <location>
        <begin position="281"/>
        <end position="298"/>
    </location>
</feature>
<evidence type="ECO:0000256" key="8">
    <source>
        <dbReference type="ARBA" id="ARBA00022737"/>
    </source>
</evidence>
<evidence type="ECO:0000256" key="20">
    <source>
        <dbReference type="PROSITE-ProRule" id="PRU10141"/>
    </source>
</evidence>
<dbReference type="PROSITE" id="PS50011">
    <property type="entry name" value="PROTEIN_KINASE_DOM"/>
    <property type="match status" value="1"/>
</dbReference>
<dbReference type="PANTHER" id="PTHR27005:SF468">
    <property type="entry name" value="OS01G0310500 PROTEIN"/>
    <property type="match status" value="1"/>
</dbReference>
<dbReference type="Pfam" id="PF07714">
    <property type="entry name" value="PK_Tyr_Ser-Thr"/>
    <property type="match status" value="1"/>
</dbReference>
<evidence type="ECO:0000313" key="26">
    <source>
        <dbReference type="Proteomes" id="UP000796880"/>
    </source>
</evidence>
<feature type="binding site" evidence="20">
    <location>
        <position position="472"/>
    </location>
    <ligand>
        <name>ATP</name>
        <dbReference type="ChEBI" id="CHEBI:30616"/>
    </ligand>
</feature>
<accession>A0A8K0HE61</accession>
<evidence type="ECO:0000256" key="5">
    <source>
        <dbReference type="ARBA" id="ARBA00022679"/>
    </source>
</evidence>
<feature type="chain" id="PRO_5035460777" evidence="22">
    <location>
        <begin position="28"/>
        <end position="773"/>
    </location>
</feature>
<keyword evidence="15" id="KW-0325">Glycoprotein</keyword>
<dbReference type="GO" id="GO:0005524">
    <property type="term" value="F:ATP binding"/>
    <property type="evidence" value="ECO:0007669"/>
    <property type="project" value="UniProtKB-UniRule"/>
</dbReference>
<evidence type="ECO:0000256" key="12">
    <source>
        <dbReference type="ARBA" id="ARBA00022989"/>
    </source>
</evidence>
<dbReference type="Gene3D" id="2.10.25.10">
    <property type="entry name" value="Laminin"/>
    <property type="match status" value="2"/>
</dbReference>
<keyword evidence="2" id="KW-0723">Serine/threonine-protein kinase</keyword>
<evidence type="ECO:0000256" key="21">
    <source>
        <dbReference type="SAM" id="Phobius"/>
    </source>
</evidence>
<evidence type="ECO:0000256" key="15">
    <source>
        <dbReference type="ARBA" id="ARBA00023180"/>
    </source>
</evidence>
<dbReference type="SMART" id="SM00181">
    <property type="entry name" value="EGF"/>
    <property type="match status" value="2"/>
</dbReference>
<keyword evidence="10" id="KW-0418">Kinase</keyword>
<evidence type="ECO:0000256" key="7">
    <source>
        <dbReference type="ARBA" id="ARBA00022729"/>
    </source>
</evidence>
<keyword evidence="6 21" id="KW-0812">Transmembrane</keyword>
<dbReference type="InterPro" id="IPR000742">
    <property type="entry name" value="EGF"/>
</dbReference>
<dbReference type="OrthoDB" id="1183980at2759"/>
<keyword evidence="9 20" id="KW-0547">Nucleotide-binding</keyword>
<comment type="caution">
    <text evidence="25">The sequence shown here is derived from an EMBL/GenBank/DDBJ whole genome shotgun (WGS) entry which is preliminary data.</text>
</comment>
<dbReference type="InterPro" id="IPR000719">
    <property type="entry name" value="Prot_kinase_dom"/>
</dbReference>
<comment type="catalytic activity">
    <reaction evidence="16">
        <text>L-seryl-[protein] + ATP = O-phospho-L-seryl-[protein] + ADP + H(+)</text>
        <dbReference type="Rhea" id="RHEA:17989"/>
        <dbReference type="Rhea" id="RHEA-COMP:9863"/>
        <dbReference type="Rhea" id="RHEA-COMP:11604"/>
        <dbReference type="ChEBI" id="CHEBI:15378"/>
        <dbReference type="ChEBI" id="CHEBI:29999"/>
        <dbReference type="ChEBI" id="CHEBI:30616"/>
        <dbReference type="ChEBI" id="CHEBI:83421"/>
        <dbReference type="ChEBI" id="CHEBI:456216"/>
    </reaction>
</comment>
<dbReference type="Pfam" id="PF07645">
    <property type="entry name" value="EGF_CA"/>
    <property type="match status" value="1"/>
</dbReference>
<keyword evidence="3 19" id="KW-0245">EGF-like domain</keyword>
<comment type="catalytic activity">
    <reaction evidence="17">
        <text>L-threonyl-[protein] + ATP = O-phospho-L-threonyl-[protein] + ADP + H(+)</text>
        <dbReference type="Rhea" id="RHEA:46608"/>
        <dbReference type="Rhea" id="RHEA-COMP:11060"/>
        <dbReference type="Rhea" id="RHEA-COMP:11605"/>
        <dbReference type="ChEBI" id="CHEBI:15378"/>
        <dbReference type="ChEBI" id="CHEBI:30013"/>
        <dbReference type="ChEBI" id="CHEBI:30616"/>
        <dbReference type="ChEBI" id="CHEBI:61977"/>
        <dbReference type="ChEBI" id="CHEBI:456216"/>
    </reaction>
</comment>
<dbReference type="PROSITE" id="PS00108">
    <property type="entry name" value="PROTEIN_KINASE_ST"/>
    <property type="match status" value="1"/>
</dbReference>
<dbReference type="CDD" id="cd14066">
    <property type="entry name" value="STKc_IRAK"/>
    <property type="match status" value="1"/>
</dbReference>
<dbReference type="InterPro" id="IPR001245">
    <property type="entry name" value="Ser-Thr/Tyr_kinase_cat_dom"/>
</dbReference>
<gene>
    <name evidence="25" type="ORF">FNV43_RR06566</name>
</gene>
<organism evidence="25 26">
    <name type="scientific">Rhamnella rubrinervis</name>
    <dbReference type="NCBI Taxonomy" id="2594499"/>
    <lineage>
        <taxon>Eukaryota</taxon>
        <taxon>Viridiplantae</taxon>
        <taxon>Streptophyta</taxon>
        <taxon>Embryophyta</taxon>
        <taxon>Tracheophyta</taxon>
        <taxon>Spermatophyta</taxon>
        <taxon>Magnoliopsida</taxon>
        <taxon>eudicotyledons</taxon>
        <taxon>Gunneridae</taxon>
        <taxon>Pentapetalae</taxon>
        <taxon>rosids</taxon>
        <taxon>fabids</taxon>
        <taxon>Rosales</taxon>
        <taxon>Rhamnaceae</taxon>
        <taxon>rhamnoid group</taxon>
        <taxon>Rhamneae</taxon>
        <taxon>Rhamnella</taxon>
    </lineage>
</organism>
<evidence type="ECO:0000256" key="18">
    <source>
        <dbReference type="ARBA" id="ARBA00058961"/>
    </source>
</evidence>
<dbReference type="SUPFAM" id="SSF57196">
    <property type="entry name" value="EGF/Laminin"/>
    <property type="match status" value="1"/>
</dbReference>
<dbReference type="Gene3D" id="3.30.200.20">
    <property type="entry name" value="Phosphorylase Kinase, domain 1"/>
    <property type="match status" value="1"/>
</dbReference>
<dbReference type="InterPro" id="IPR049883">
    <property type="entry name" value="NOTCH1_EGF-like"/>
</dbReference>
<dbReference type="InterPro" id="IPR025287">
    <property type="entry name" value="WAK_GUB"/>
</dbReference>
<feature type="transmembrane region" description="Helical" evidence="21">
    <location>
        <begin position="368"/>
        <end position="392"/>
    </location>
</feature>
<evidence type="ECO:0000259" key="23">
    <source>
        <dbReference type="PROSITE" id="PS50011"/>
    </source>
</evidence>
<dbReference type="PROSITE" id="PS50026">
    <property type="entry name" value="EGF_3"/>
    <property type="match status" value="2"/>
</dbReference>
<evidence type="ECO:0000256" key="14">
    <source>
        <dbReference type="ARBA" id="ARBA00023157"/>
    </source>
</evidence>
<evidence type="ECO:0000256" key="13">
    <source>
        <dbReference type="ARBA" id="ARBA00023136"/>
    </source>
</evidence>
<evidence type="ECO:0000256" key="6">
    <source>
        <dbReference type="ARBA" id="ARBA00022692"/>
    </source>
</evidence>
<dbReference type="GO" id="GO:0004674">
    <property type="term" value="F:protein serine/threonine kinase activity"/>
    <property type="evidence" value="ECO:0007669"/>
    <property type="project" value="UniProtKB-KW"/>
</dbReference>
<dbReference type="SMART" id="SM00220">
    <property type="entry name" value="S_TKc"/>
    <property type="match status" value="1"/>
</dbReference>
<evidence type="ECO:0000256" key="11">
    <source>
        <dbReference type="ARBA" id="ARBA00022840"/>
    </source>
</evidence>
<evidence type="ECO:0000256" key="3">
    <source>
        <dbReference type="ARBA" id="ARBA00022536"/>
    </source>
</evidence>
<keyword evidence="5" id="KW-0808">Transferase</keyword>
<keyword evidence="14 19" id="KW-1015">Disulfide bond</keyword>
<protein>
    <submittedName>
        <fullName evidence="25">Uncharacterized protein</fullName>
    </submittedName>
</protein>
<dbReference type="FunFam" id="2.10.25.10:FF:000038">
    <property type="entry name" value="Fibrillin 2"/>
    <property type="match status" value="1"/>
</dbReference>
<dbReference type="Proteomes" id="UP000796880">
    <property type="component" value="Unassembled WGS sequence"/>
</dbReference>
<dbReference type="AlphaFoldDB" id="A0A8K0HE61"/>
<keyword evidence="8" id="KW-0677">Repeat</keyword>
<comment type="subcellular location">
    <subcellularLocation>
        <location evidence="1">Membrane</location>
        <topology evidence="1">Single-pass type I membrane protein</topology>
    </subcellularLocation>
</comment>
<keyword evidence="7 22" id="KW-0732">Signal</keyword>
<feature type="domain" description="Protein kinase" evidence="23">
    <location>
        <begin position="443"/>
        <end position="727"/>
    </location>
</feature>
<dbReference type="EMBL" id="VOIH02000003">
    <property type="protein sequence ID" value="KAF3450483.1"/>
    <property type="molecule type" value="Genomic_DNA"/>
</dbReference>
<dbReference type="GO" id="GO:0007166">
    <property type="term" value="P:cell surface receptor signaling pathway"/>
    <property type="evidence" value="ECO:0007669"/>
    <property type="project" value="InterPro"/>
</dbReference>
<evidence type="ECO:0000256" key="17">
    <source>
        <dbReference type="ARBA" id="ARBA00047951"/>
    </source>
</evidence>
<comment type="function">
    <text evidence="18">Serine/threonine-protein kinase that may function as a signaling receptor of extracellular matrix component. Binding to pectin may have significance in the control of cell expansion, morphogenesis and development.</text>
</comment>
<comment type="caution">
    <text evidence="19">Lacks conserved residue(s) required for the propagation of feature annotation.</text>
</comment>
<evidence type="ECO:0000256" key="4">
    <source>
        <dbReference type="ARBA" id="ARBA00022553"/>
    </source>
</evidence>
<name>A0A8K0HE61_9ROSA</name>
<dbReference type="Pfam" id="PF13947">
    <property type="entry name" value="GUB_WAK_bind"/>
    <property type="match status" value="1"/>
</dbReference>
<evidence type="ECO:0000256" key="9">
    <source>
        <dbReference type="ARBA" id="ARBA00022741"/>
    </source>
</evidence>
<dbReference type="GO" id="GO:0005886">
    <property type="term" value="C:plasma membrane"/>
    <property type="evidence" value="ECO:0007669"/>
    <property type="project" value="TreeGrafter"/>
</dbReference>
<feature type="domain" description="EGF-like" evidence="24">
    <location>
        <begin position="316"/>
        <end position="356"/>
    </location>
</feature>
<dbReference type="Gene3D" id="1.10.510.10">
    <property type="entry name" value="Transferase(Phosphotransferase) domain 1"/>
    <property type="match status" value="1"/>
</dbReference>
<evidence type="ECO:0000256" key="16">
    <source>
        <dbReference type="ARBA" id="ARBA00047558"/>
    </source>
</evidence>
<evidence type="ECO:0000256" key="1">
    <source>
        <dbReference type="ARBA" id="ARBA00004479"/>
    </source>
</evidence>
<evidence type="ECO:0000259" key="24">
    <source>
        <dbReference type="PROSITE" id="PS50026"/>
    </source>
</evidence>
<dbReference type="FunFam" id="3.30.200.20:FF:000043">
    <property type="entry name" value="Wall-associated receptor kinase 2"/>
    <property type="match status" value="1"/>
</dbReference>
<keyword evidence="26" id="KW-1185">Reference proteome</keyword>
<evidence type="ECO:0000256" key="2">
    <source>
        <dbReference type="ARBA" id="ARBA00022527"/>
    </source>
</evidence>
<dbReference type="GO" id="GO:0005509">
    <property type="term" value="F:calcium ion binding"/>
    <property type="evidence" value="ECO:0007669"/>
    <property type="project" value="InterPro"/>
</dbReference>
<dbReference type="InterPro" id="IPR008271">
    <property type="entry name" value="Ser/Thr_kinase_AS"/>
</dbReference>
<evidence type="ECO:0000313" key="25">
    <source>
        <dbReference type="EMBL" id="KAF3450483.1"/>
    </source>
</evidence>
<keyword evidence="12 21" id="KW-1133">Transmembrane helix</keyword>
<evidence type="ECO:0000256" key="19">
    <source>
        <dbReference type="PROSITE-ProRule" id="PRU00076"/>
    </source>
</evidence>
<evidence type="ECO:0000256" key="10">
    <source>
        <dbReference type="ARBA" id="ARBA00022777"/>
    </source>
</evidence>
<feature type="domain" description="EGF-like" evidence="24">
    <location>
        <begin position="273"/>
        <end position="307"/>
    </location>
</feature>
<dbReference type="PROSITE" id="PS00107">
    <property type="entry name" value="PROTEIN_KINASE_ATP"/>
    <property type="match status" value="1"/>
</dbReference>
<evidence type="ECO:0000256" key="22">
    <source>
        <dbReference type="SAM" id="SignalP"/>
    </source>
</evidence>
<keyword evidence="13 21" id="KW-0472">Membrane</keyword>
<dbReference type="InterPro" id="IPR045274">
    <property type="entry name" value="WAK-like"/>
</dbReference>
<dbReference type="SMART" id="SM00179">
    <property type="entry name" value="EGF_CA"/>
    <property type="match status" value="1"/>
</dbReference>
<keyword evidence="11 20" id="KW-0067">ATP-binding</keyword>
<dbReference type="PANTHER" id="PTHR27005">
    <property type="entry name" value="WALL-ASSOCIATED RECEPTOR KINASE-LIKE 21"/>
    <property type="match status" value="1"/>
</dbReference>
<dbReference type="CDD" id="cd00054">
    <property type="entry name" value="EGF_CA"/>
    <property type="match status" value="2"/>
</dbReference>
<sequence length="773" mass="85698">MTSSDFLIPLSLQAIGMINVFVLAAMASPPPPPSPPLLDSQISLPGCPDHCGEVKIPYPFGINQGCFLSETKLFFIDCDQSFQPPKPFLGRSMYDLPVLNINLDGGEMVVMVSIGKDCYNKDGVQVYHFNSRLRLGDYNYYNLNISTSKNKFTAVGCDTYAVLSGYRGGREYRTGCVSYCDVIDSFNTTTESSCSGVGCCQTSIPSGLNNFTLSVTSYNNHKFVYDFNPCSYVFVVEESKFEFSKASFRKLNDTEKLPVVLNWAIGNQTCHEAKKSVNFTCKGNSKCIDTSNGHGYLCQCLPGYQGNPYHPNGCLDIDECETSNPCDKSSICQNLPGNWTCICPNGYIATETGRCSKVSVTNQSQRRVLLLCISLGASIVILAIALSLICWGMKKRKVMKLKEKFFKQNGGLMLQQQLSSHRQSFETTKIFSAEELKRATNNYHPSRVVGQGGYGIVYKGILPTKKVVAIKKSKLGAQNCSDQFINEVIMLLQINHRNVVKLLGCCLETEVPLLVYEFINNGTLLHHIHKNEGQEKSPLSWELRLKIATETAGALAYLHSATSTPIIHRDVKTGNILLDEKFTAKVSDFGASRLIPLDKNQLSTVVQGTLGYLDPEYMHSSQLTEKSDVYSFGVVLAELLTGKKVLCFNRPENERNLATLFVSSMEEDRLFQIVDGDIVNEENVETLKYVANLAIRCLRIRSEERPKMKEVAMELEGLRALEMHQWGKVDMCSQDTELLTRQSSNPYAIDYGGPCASSAGISSTSTVGYDDGR</sequence>
<dbReference type="SUPFAM" id="SSF56112">
    <property type="entry name" value="Protein kinase-like (PK-like)"/>
    <property type="match status" value="1"/>
</dbReference>
<dbReference type="GO" id="GO:0030247">
    <property type="term" value="F:polysaccharide binding"/>
    <property type="evidence" value="ECO:0007669"/>
    <property type="project" value="InterPro"/>
</dbReference>
<feature type="signal peptide" evidence="22">
    <location>
        <begin position="1"/>
        <end position="27"/>
    </location>
</feature>
<proteinExistence type="predicted"/>
<reference evidence="25" key="1">
    <citation type="submission" date="2020-03" db="EMBL/GenBank/DDBJ databases">
        <title>A high-quality chromosome-level genome assembly of a woody plant with both climbing and erect habits, Rhamnella rubrinervis.</title>
        <authorList>
            <person name="Lu Z."/>
            <person name="Yang Y."/>
            <person name="Zhu X."/>
            <person name="Sun Y."/>
        </authorList>
    </citation>
    <scope>NUCLEOTIDE SEQUENCE</scope>
    <source>
        <strain evidence="25">BYM</strain>
        <tissue evidence="25">Leaf</tissue>
    </source>
</reference>